<proteinExistence type="predicted"/>
<dbReference type="EMBL" id="JAHXZJ010002240">
    <property type="protein sequence ID" value="KAH0544141.1"/>
    <property type="molecule type" value="Genomic_DNA"/>
</dbReference>
<dbReference type="AlphaFoldDB" id="A0AAV7I3K0"/>
<comment type="caution">
    <text evidence="1">The sequence shown here is derived from an EMBL/GenBank/DDBJ whole genome shotgun (WGS) entry which is preliminary data.</text>
</comment>
<dbReference type="Proteomes" id="UP000826195">
    <property type="component" value="Unassembled WGS sequence"/>
</dbReference>
<evidence type="ECO:0000313" key="2">
    <source>
        <dbReference type="Proteomes" id="UP000826195"/>
    </source>
</evidence>
<keyword evidence="2" id="KW-1185">Reference proteome</keyword>
<evidence type="ECO:0000313" key="1">
    <source>
        <dbReference type="EMBL" id="KAH0544141.1"/>
    </source>
</evidence>
<name>A0AAV7I3K0_COTGL</name>
<organism evidence="1 2">
    <name type="scientific">Cotesia glomerata</name>
    <name type="common">Lepidopteran parasitic wasp</name>
    <name type="synonym">Apanteles glomeratus</name>
    <dbReference type="NCBI Taxonomy" id="32391"/>
    <lineage>
        <taxon>Eukaryota</taxon>
        <taxon>Metazoa</taxon>
        <taxon>Ecdysozoa</taxon>
        <taxon>Arthropoda</taxon>
        <taxon>Hexapoda</taxon>
        <taxon>Insecta</taxon>
        <taxon>Pterygota</taxon>
        <taxon>Neoptera</taxon>
        <taxon>Endopterygota</taxon>
        <taxon>Hymenoptera</taxon>
        <taxon>Apocrita</taxon>
        <taxon>Ichneumonoidea</taxon>
        <taxon>Braconidae</taxon>
        <taxon>Microgastrinae</taxon>
        <taxon>Cotesia</taxon>
    </lineage>
</organism>
<accession>A0AAV7I3K0</accession>
<reference evidence="1 2" key="1">
    <citation type="journal article" date="2021" name="J. Hered.">
        <title>A chromosome-level genome assembly of the parasitoid wasp, Cotesia glomerata (Hymenoptera: Braconidae).</title>
        <authorList>
            <person name="Pinto B.J."/>
            <person name="Weis J.J."/>
            <person name="Gamble T."/>
            <person name="Ode P.J."/>
            <person name="Paul R."/>
            <person name="Zaspel J.M."/>
        </authorList>
    </citation>
    <scope>NUCLEOTIDE SEQUENCE [LARGE SCALE GENOMIC DNA]</scope>
    <source>
        <strain evidence="1">CgM1</strain>
    </source>
</reference>
<protein>
    <submittedName>
        <fullName evidence="1">Uncharacterized protein</fullName>
    </submittedName>
</protein>
<sequence length="97" mass="10634">MKAKSAVKSVRFFHLANECNVPYHSQHPAGSARAYVCIIDAWVANARNLDQVRVFTRSDQPRRLTHVRCPLLTSGQPLRSASAVLFVSPKDGSGSAN</sequence>
<gene>
    <name evidence="1" type="ORF">KQX54_001364</name>
</gene>